<dbReference type="Gene3D" id="3.40.50.150">
    <property type="entry name" value="Vaccinia Virus protein VP39"/>
    <property type="match status" value="1"/>
</dbReference>
<accession>A0AA87Q591</accession>
<organism evidence="2 3">
    <name type="scientific">Rhizobium rhizogenes NBRC 13257</name>
    <dbReference type="NCBI Taxonomy" id="1220581"/>
    <lineage>
        <taxon>Bacteria</taxon>
        <taxon>Pseudomonadati</taxon>
        <taxon>Pseudomonadota</taxon>
        <taxon>Alphaproteobacteria</taxon>
        <taxon>Hyphomicrobiales</taxon>
        <taxon>Rhizobiaceae</taxon>
        <taxon>Rhizobium/Agrobacterium group</taxon>
        <taxon>Rhizobium</taxon>
    </lineage>
</organism>
<evidence type="ECO:0000313" key="3">
    <source>
        <dbReference type="Proteomes" id="UP000026941"/>
    </source>
</evidence>
<evidence type="ECO:0000259" key="1">
    <source>
        <dbReference type="Pfam" id="PF13649"/>
    </source>
</evidence>
<dbReference type="SUPFAM" id="SSF53335">
    <property type="entry name" value="S-adenosyl-L-methionine-dependent methyltransferases"/>
    <property type="match status" value="1"/>
</dbReference>
<dbReference type="InterPro" id="IPR029063">
    <property type="entry name" value="SAM-dependent_MTases_sf"/>
</dbReference>
<evidence type="ECO:0000313" key="2">
    <source>
        <dbReference type="EMBL" id="GAJ95775.1"/>
    </source>
</evidence>
<dbReference type="AlphaFoldDB" id="A0AA87Q591"/>
<dbReference type="InterPro" id="IPR041698">
    <property type="entry name" value="Methyltransf_25"/>
</dbReference>
<name>A0AA87Q591_RHIRH</name>
<feature type="domain" description="Methyltransferase" evidence="1">
    <location>
        <begin position="42"/>
        <end position="134"/>
    </location>
</feature>
<gene>
    <name evidence="2" type="ORF">RRH01S_13_01360</name>
</gene>
<sequence length="229" mass="25572">MNMEISSSDQMFDGSDERYFSVGASALEAIRQIVGGSSVSSILDIPCGHGRVARHMRNEWPSADMFVSDLNKDGMDFCARTFDAVSLPSSEDFDKVDFGRKFELIWVGSLITHLSAEDTRKFFRFLERHLSPDGIAVVTSHGELVGGRLKEKSGWMYGLPTEDQAAIYAEAEESGYGYRRYPGWKVEYGISLSTREWLVAAAKDAGLIMTQYLPSAWDNHQDVFGLKLS</sequence>
<dbReference type="Proteomes" id="UP000026941">
    <property type="component" value="Unassembled WGS sequence"/>
</dbReference>
<dbReference type="EMBL" id="BAYX01000013">
    <property type="protein sequence ID" value="GAJ95775.1"/>
    <property type="molecule type" value="Genomic_DNA"/>
</dbReference>
<dbReference type="RefSeq" id="WP_042475279.1">
    <property type="nucleotide sequence ID" value="NZ_BAYX01000013.1"/>
</dbReference>
<reference evidence="2 3" key="1">
    <citation type="submission" date="2014-05" db="EMBL/GenBank/DDBJ databases">
        <title>Whole genome shotgun sequence of Rhizobium rhizogenes NBRC 13257.</title>
        <authorList>
            <person name="Katano-Makiyama Y."/>
            <person name="Hosoyama A."/>
            <person name="Hashimoto M."/>
            <person name="Hosoyama Y."/>
            <person name="Noguchi M."/>
            <person name="Tsuchikane K."/>
            <person name="Kimura A."/>
            <person name="Ohji S."/>
            <person name="Ichikawa N."/>
            <person name="Yamazoe A."/>
            <person name="Fujita N."/>
        </authorList>
    </citation>
    <scope>NUCLEOTIDE SEQUENCE [LARGE SCALE GENOMIC DNA]</scope>
    <source>
        <strain evidence="2 3">NBRC 13257</strain>
    </source>
</reference>
<comment type="caution">
    <text evidence="2">The sequence shown here is derived from an EMBL/GenBank/DDBJ whole genome shotgun (WGS) entry which is preliminary data.</text>
</comment>
<proteinExistence type="predicted"/>
<protein>
    <recommendedName>
        <fullName evidence="1">Methyltransferase domain-containing protein</fullName>
    </recommendedName>
</protein>
<dbReference type="Pfam" id="PF13649">
    <property type="entry name" value="Methyltransf_25"/>
    <property type="match status" value="1"/>
</dbReference>
<dbReference type="CDD" id="cd02440">
    <property type="entry name" value="AdoMet_MTases"/>
    <property type="match status" value="1"/>
</dbReference>